<dbReference type="Proteomes" id="UP000587800">
    <property type="component" value="Unassembled WGS sequence"/>
</dbReference>
<dbReference type="InterPro" id="IPR029069">
    <property type="entry name" value="HotDog_dom_sf"/>
</dbReference>
<dbReference type="PANTHER" id="PTHR43240">
    <property type="entry name" value="1,4-DIHYDROXY-2-NAPHTHOYL-COA THIOESTERASE 1"/>
    <property type="match status" value="1"/>
</dbReference>
<dbReference type="InterPro" id="IPR003736">
    <property type="entry name" value="PAAI_dom"/>
</dbReference>
<dbReference type="Pfam" id="PF03061">
    <property type="entry name" value="4HBT"/>
    <property type="match status" value="1"/>
</dbReference>
<dbReference type="CDD" id="cd03443">
    <property type="entry name" value="PaaI_thioesterase"/>
    <property type="match status" value="1"/>
</dbReference>
<name>A0A7X0X6K4_9LIST</name>
<dbReference type="PANTHER" id="PTHR43240:SF5">
    <property type="entry name" value="1,4-DIHYDROXY-2-NAPHTHOYL-COA THIOESTERASE 1"/>
    <property type="match status" value="1"/>
</dbReference>
<evidence type="ECO:0000313" key="5">
    <source>
        <dbReference type="EMBL" id="MBC1511055.1"/>
    </source>
</evidence>
<sequence length="129" mass="13851">MGLQETIGIQVISVEKGKAIVQLDVTEKVHQPFGYLHGGVSVVLAEHAASIGAAKSIEPDEIVFGLEINANHLASKKAGLITATAEATHLGKSTQVWEIKITDETNRLICISRCTIAVKKKRKEEHGGE</sequence>
<evidence type="ECO:0000259" key="3">
    <source>
        <dbReference type="Pfam" id="PF03061"/>
    </source>
</evidence>
<dbReference type="GO" id="GO:0061522">
    <property type="term" value="F:1,4-dihydroxy-2-naphthoyl-CoA thioesterase activity"/>
    <property type="evidence" value="ECO:0007669"/>
    <property type="project" value="TreeGrafter"/>
</dbReference>
<reference evidence="6 7" key="1">
    <citation type="submission" date="2020-03" db="EMBL/GenBank/DDBJ databases">
        <title>Soil Listeria distribution.</title>
        <authorList>
            <person name="Liao J."/>
            <person name="Wiedmann M."/>
        </authorList>
    </citation>
    <scope>NUCLEOTIDE SEQUENCE [LARGE SCALE GENOMIC DNA]</scope>
    <source>
        <strain evidence="5 7">FSL L7-1515</strain>
        <strain evidence="4 6">FSL L7-1554</strain>
    </source>
</reference>
<dbReference type="InterPro" id="IPR006683">
    <property type="entry name" value="Thioestr_dom"/>
</dbReference>
<dbReference type="Gene3D" id="3.10.129.10">
    <property type="entry name" value="Hotdog Thioesterase"/>
    <property type="match status" value="1"/>
</dbReference>
<keyword evidence="7" id="KW-1185">Reference proteome</keyword>
<keyword evidence="2" id="KW-0378">Hydrolase</keyword>
<dbReference type="EMBL" id="JAASUB010000021">
    <property type="protein sequence ID" value="MBC1511055.1"/>
    <property type="molecule type" value="Genomic_DNA"/>
</dbReference>
<evidence type="ECO:0000313" key="7">
    <source>
        <dbReference type="Proteomes" id="UP000587800"/>
    </source>
</evidence>
<accession>A0A7X0X6K4</accession>
<dbReference type="NCBIfam" id="TIGR00369">
    <property type="entry name" value="unchar_dom_1"/>
    <property type="match status" value="1"/>
</dbReference>
<dbReference type="EMBL" id="JAASTW010000004">
    <property type="protein sequence ID" value="MBC1488156.1"/>
    <property type="molecule type" value="Genomic_DNA"/>
</dbReference>
<dbReference type="NCBIfam" id="NF047425">
    <property type="entry name" value="MenI_Listeria"/>
    <property type="match status" value="1"/>
</dbReference>
<feature type="domain" description="Thioesterase" evidence="3">
    <location>
        <begin position="33"/>
        <end position="110"/>
    </location>
</feature>
<protein>
    <submittedName>
        <fullName evidence="4">PaaI family thioesterase</fullName>
    </submittedName>
</protein>
<dbReference type="GO" id="GO:0005829">
    <property type="term" value="C:cytosol"/>
    <property type="evidence" value="ECO:0007669"/>
    <property type="project" value="TreeGrafter"/>
</dbReference>
<proteinExistence type="inferred from homology"/>
<dbReference type="SUPFAM" id="SSF54637">
    <property type="entry name" value="Thioesterase/thiol ester dehydrase-isomerase"/>
    <property type="match status" value="1"/>
</dbReference>
<organism evidence="4 6">
    <name type="scientific">Listeria immobilis</name>
    <dbReference type="NCBI Taxonomy" id="2713502"/>
    <lineage>
        <taxon>Bacteria</taxon>
        <taxon>Bacillati</taxon>
        <taxon>Bacillota</taxon>
        <taxon>Bacilli</taxon>
        <taxon>Bacillales</taxon>
        <taxon>Listeriaceae</taxon>
        <taxon>Listeria</taxon>
    </lineage>
</organism>
<evidence type="ECO:0000256" key="2">
    <source>
        <dbReference type="ARBA" id="ARBA00022801"/>
    </source>
</evidence>
<comment type="similarity">
    <text evidence="1">Belongs to the thioesterase PaaI family.</text>
</comment>
<dbReference type="AlphaFoldDB" id="A0A7X0X6K4"/>
<comment type="caution">
    <text evidence="4">The sequence shown here is derived from an EMBL/GenBank/DDBJ whole genome shotgun (WGS) entry which is preliminary data.</text>
</comment>
<dbReference type="RefSeq" id="WP_185348693.1">
    <property type="nucleotide sequence ID" value="NZ_JAASTU010000026.1"/>
</dbReference>
<evidence type="ECO:0000313" key="4">
    <source>
        <dbReference type="EMBL" id="MBC1488156.1"/>
    </source>
</evidence>
<evidence type="ECO:0000313" key="6">
    <source>
        <dbReference type="Proteomes" id="UP000561617"/>
    </source>
</evidence>
<dbReference type="Proteomes" id="UP000561617">
    <property type="component" value="Unassembled WGS sequence"/>
</dbReference>
<evidence type="ECO:0000256" key="1">
    <source>
        <dbReference type="ARBA" id="ARBA00008324"/>
    </source>
</evidence>
<gene>
    <name evidence="4" type="ORF">HCJ38_03905</name>
    <name evidence="5" type="ORF">HCJ59_14305</name>
</gene>